<evidence type="ECO:0000256" key="1">
    <source>
        <dbReference type="ARBA" id="ARBA00004141"/>
    </source>
</evidence>
<gene>
    <name evidence="9" type="ORF">QBC40DRAFT_279414</name>
</gene>
<comment type="similarity">
    <text evidence="5">Belongs to the SAT4 family.</text>
</comment>
<feature type="domain" description="Rhodopsin" evidence="8">
    <location>
        <begin position="30"/>
        <end position="274"/>
    </location>
</feature>
<keyword evidence="3 7" id="KW-1133">Transmembrane helix</keyword>
<evidence type="ECO:0000256" key="4">
    <source>
        <dbReference type="ARBA" id="ARBA00023136"/>
    </source>
</evidence>
<feature type="transmembrane region" description="Helical" evidence="7">
    <location>
        <begin position="136"/>
        <end position="166"/>
    </location>
</feature>
<sequence>MSNNTLNENGVRRLVVTVVSLSIAVVATLLRFWCKIGLKQGIHGDDWFLLATTISYIGAASASLWGLFDGSQGKELTEIVADLARRPSLDTVRGMENFLMSLFIANTILYLTFYLAKLSILLLYRRIFATPEFRKTCLIMIAISTAYFIAAQVANFCICIPIDLFWHRTKTGGRCLNFNLFSFIIGLIEILLDIAILALPIRAVISLQMPKKTKAMVSAIFLLGGFAIITSVLRVAYQYQPNSVYVSFSQAEFWLNIHTATVILCACLPVYKPLRSLAGAVLTKLRDSYGSSLRRLRGSGSRSKLSDGGPEESGISHSGNIELPRYYPYTGNHPSKGSVKELINTSSMEADRK</sequence>
<name>A0AAN6XN28_9PEZI</name>
<feature type="transmembrane region" description="Helical" evidence="7">
    <location>
        <begin position="213"/>
        <end position="233"/>
    </location>
</feature>
<proteinExistence type="inferred from homology"/>
<feature type="transmembrane region" description="Helical" evidence="7">
    <location>
        <begin position="14"/>
        <end position="34"/>
    </location>
</feature>
<reference evidence="9" key="1">
    <citation type="journal article" date="2023" name="Mol. Phylogenet. Evol.">
        <title>Genome-scale phylogeny and comparative genomics of the fungal order Sordariales.</title>
        <authorList>
            <person name="Hensen N."/>
            <person name="Bonometti L."/>
            <person name="Westerberg I."/>
            <person name="Brannstrom I.O."/>
            <person name="Guillou S."/>
            <person name="Cros-Aarteil S."/>
            <person name="Calhoun S."/>
            <person name="Haridas S."/>
            <person name="Kuo A."/>
            <person name="Mondo S."/>
            <person name="Pangilinan J."/>
            <person name="Riley R."/>
            <person name="LaButti K."/>
            <person name="Andreopoulos B."/>
            <person name="Lipzen A."/>
            <person name="Chen C."/>
            <person name="Yan M."/>
            <person name="Daum C."/>
            <person name="Ng V."/>
            <person name="Clum A."/>
            <person name="Steindorff A."/>
            <person name="Ohm R.A."/>
            <person name="Martin F."/>
            <person name="Silar P."/>
            <person name="Natvig D.O."/>
            <person name="Lalanne C."/>
            <person name="Gautier V."/>
            <person name="Ament-Velasquez S.L."/>
            <person name="Kruys A."/>
            <person name="Hutchinson M.I."/>
            <person name="Powell A.J."/>
            <person name="Barry K."/>
            <person name="Miller A.N."/>
            <person name="Grigoriev I.V."/>
            <person name="Debuchy R."/>
            <person name="Gladieux P."/>
            <person name="Hiltunen Thoren M."/>
            <person name="Johannesson H."/>
        </authorList>
    </citation>
    <scope>NUCLEOTIDE SEQUENCE</scope>
    <source>
        <strain evidence="9">CBS 315.58</strain>
    </source>
</reference>
<comment type="caution">
    <text evidence="9">The sequence shown here is derived from an EMBL/GenBank/DDBJ whole genome shotgun (WGS) entry which is preliminary data.</text>
</comment>
<dbReference type="Proteomes" id="UP001303160">
    <property type="component" value="Unassembled WGS sequence"/>
</dbReference>
<feature type="transmembrane region" description="Helical" evidence="7">
    <location>
        <begin position="98"/>
        <end position="124"/>
    </location>
</feature>
<feature type="compositionally biased region" description="Low complexity" evidence="6">
    <location>
        <begin position="293"/>
        <end position="308"/>
    </location>
</feature>
<evidence type="ECO:0000256" key="6">
    <source>
        <dbReference type="SAM" id="MobiDB-lite"/>
    </source>
</evidence>
<evidence type="ECO:0000256" key="7">
    <source>
        <dbReference type="SAM" id="Phobius"/>
    </source>
</evidence>
<dbReference type="Pfam" id="PF20684">
    <property type="entry name" value="Fung_rhodopsin"/>
    <property type="match status" value="1"/>
</dbReference>
<feature type="transmembrane region" description="Helical" evidence="7">
    <location>
        <begin position="178"/>
        <end position="201"/>
    </location>
</feature>
<evidence type="ECO:0000259" key="8">
    <source>
        <dbReference type="Pfam" id="PF20684"/>
    </source>
</evidence>
<dbReference type="AlphaFoldDB" id="A0AAN6XN28"/>
<evidence type="ECO:0000256" key="5">
    <source>
        <dbReference type="ARBA" id="ARBA00038359"/>
    </source>
</evidence>
<feature type="region of interest" description="Disordered" evidence="6">
    <location>
        <begin position="293"/>
        <end position="353"/>
    </location>
</feature>
<accession>A0AAN6XN28</accession>
<comment type="subcellular location">
    <subcellularLocation>
        <location evidence="1">Membrane</location>
        <topology evidence="1">Multi-pass membrane protein</topology>
    </subcellularLocation>
</comment>
<evidence type="ECO:0000313" key="10">
    <source>
        <dbReference type="Proteomes" id="UP001303160"/>
    </source>
</evidence>
<evidence type="ECO:0000313" key="9">
    <source>
        <dbReference type="EMBL" id="KAK4200772.1"/>
    </source>
</evidence>
<feature type="transmembrane region" description="Helical" evidence="7">
    <location>
        <begin position="46"/>
        <end position="68"/>
    </location>
</feature>
<dbReference type="PANTHER" id="PTHR33048">
    <property type="entry name" value="PTH11-LIKE INTEGRAL MEMBRANE PROTEIN (AFU_ORTHOLOGUE AFUA_5G11245)"/>
    <property type="match status" value="1"/>
</dbReference>
<dbReference type="InterPro" id="IPR052337">
    <property type="entry name" value="SAT4-like"/>
</dbReference>
<dbReference type="GO" id="GO:0016020">
    <property type="term" value="C:membrane"/>
    <property type="evidence" value="ECO:0007669"/>
    <property type="project" value="UniProtKB-SubCell"/>
</dbReference>
<dbReference type="EMBL" id="MU863915">
    <property type="protein sequence ID" value="KAK4200772.1"/>
    <property type="molecule type" value="Genomic_DNA"/>
</dbReference>
<keyword evidence="4 7" id="KW-0472">Membrane</keyword>
<feature type="transmembrane region" description="Helical" evidence="7">
    <location>
        <begin position="253"/>
        <end position="271"/>
    </location>
</feature>
<organism evidence="9 10">
    <name type="scientific">Triangularia verruculosa</name>
    <dbReference type="NCBI Taxonomy" id="2587418"/>
    <lineage>
        <taxon>Eukaryota</taxon>
        <taxon>Fungi</taxon>
        <taxon>Dikarya</taxon>
        <taxon>Ascomycota</taxon>
        <taxon>Pezizomycotina</taxon>
        <taxon>Sordariomycetes</taxon>
        <taxon>Sordariomycetidae</taxon>
        <taxon>Sordariales</taxon>
        <taxon>Podosporaceae</taxon>
        <taxon>Triangularia</taxon>
    </lineage>
</organism>
<evidence type="ECO:0000256" key="2">
    <source>
        <dbReference type="ARBA" id="ARBA00022692"/>
    </source>
</evidence>
<evidence type="ECO:0000256" key="3">
    <source>
        <dbReference type="ARBA" id="ARBA00022989"/>
    </source>
</evidence>
<keyword evidence="10" id="KW-1185">Reference proteome</keyword>
<feature type="compositionally biased region" description="Polar residues" evidence="6">
    <location>
        <begin position="343"/>
        <end position="353"/>
    </location>
</feature>
<reference evidence="9" key="2">
    <citation type="submission" date="2023-05" db="EMBL/GenBank/DDBJ databases">
        <authorList>
            <consortium name="Lawrence Berkeley National Laboratory"/>
            <person name="Steindorff A."/>
            <person name="Hensen N."/>
            <person name="Bonometti L."/>
            <person name="Westerberg I."/>
            <person name="Brannstrom I.O."/>
            <person name="Guillou S."/>
            <person name="Cros-Aarteil S."/>
            <person name="Calhoun S."/>
            <person name="Haridas S."/>
            <person name="Kuo A."/>
            <person name="Mondo S."/>
            <person name="Pangilinan J."/>
            <person name="Riley R."/>
            <person name="Labutti K."/>
            <person name="Andreopoulos B."/>
            <person name="Lipzen A."/>
            <person name="Chen C."/>
            <person name="Yanf M."/>
            <person name="Daum C."/>
            <person name="Ng V."/>
            <person name="Clum A."/>
            <person name="Ohm R."/>
            <person name="Martin F."/>
            <person name="Silar P."/>
            <person name="Natvig D."/>
            <person name="Lalanne C."/>
            <person name="Gautier V."/>
            <person name="Ament-Velasquez S.L."/>
            <person name="Kruys A."/>
            <person name="Hutchinson M.I."/>
            <person name="Powell A.J."/>
            <person name="Barry K."/>
            <person name="Miller A.N."/>
            <person name="Grigoriev I.V."/>
            <person name="Debuchy R."/>
            <person name="Gladieux P."/>
            <person name="Thoren M.H."/>
            <person name="Johannesson H."/>
        </authorList>
    </citation>
    <scope>NUCLEOTIDE SEQUENCE</scope>
    <source>
        <strain evidence="9">CBS 315.58</strain>
    </source>
</reference>
<keyword evidence="2 7" id="KW-0812">Transmembrane</keyword>
<dbReference type="PANTHER" id="PTHR33048:SF47">
    <property type="entry name" value="INTEGRAL MEMBRANE PROTEIN-RELATED"/>
    <property type="match status" value="1"/>
</dbReference>
<dbReference type="InterPro" id="IPR049326">
    <property type="entry name" value="Rhodopsin_dom_fungi"/>
</dbReference>
<protein>
    <recommendedName>
        <fullName evidence="8">Rhodopsin domain-containing protein</fullName>
    </recommendedName>
</protein>